<dbReference type="InterPro" id="IPR053966">
    <property type="entry name" value="INTS1_INTS2-bd"/>
</dbReference>
<feature type="region of interest" description="Disordered" evidence="1">
    <location>
        <begin position="264"/>
        <end position="291"/>
    </location>
</feature>
<evidence type="ECO:0000259" key="3">
    <source>
        <dbReference type="Pfam" id="PF22929"/>
    </source>
</evidence>
<dbReference type="RefSeq" id="XP_029293848.1">
    <property type="nucleotide sequence ID" value="XM_029437988.1"/>
</dbReference>
<feature type="domain" description="Integrator complex subunit 1 INTS2-binding" evidence="3">
    <location>
        <begin position="987"/>
        <end position="1323"/>
    </location>
</feature>
<evidence type="ECO:0000259" key="2">
    <source>
        <dbReference type="Pfam" id="PF12432"/>
    </source>
</evidence>
<dbReference type="GO" id="GO:0032039">
    <property type="term" value="C:integrator complex"/>
    <property type="evidence" value="ECO:0007669"/>
    <property type="project" value="InterPro"/>
</dbReference>
<dbReference type="PANTHER" id="PTHR21224">
    <property type="entry name" value="INTEGRATOR COMPLEX SUBUNIT 1"/>
    <property type="match status" value="1"/>
</dbReference>
<dbReference type="GeneID" id="115012387"/>
<dbReference type="Proteomes" id="UP000504630">
    <property type="component" value="Chromosome 8"/>
</dbReference>
<feature type="region of interest" description="Disordered" evidence="1">
    <location>
        <begin position="939"/>
        <end position="962"/>
    </location>
</feature>
<sequence>MNRPKPTTLRRPSAAKPSGHPPPGDFIALGSKGGETKAPAVLLKPASTSIPADRKRETSSTLPSSSGLSGLTKRPKLSTTPPVSALGRLAEVAAVDKRAISPSIKEPSVVPIEVSPAVLLDEIEAAESEGNDDRIEGLLCGAVKQLKLNRAKPDITLYLSLMFLAKIKPNVFATEGIIEALCSLLRRDASINFKAKGNSLVSVLASNLLMAAYEDDENWPEIFVKVYIEDSLGERIWVDSSHCKNFVDNIQTAFGTKMPPKSMLLQADTGRSGGDLSAGSSPHPSTPDEDDCQTELLIAEEKLSPEDEGPIMPRTVCVLSSSLAYCRYDELAESVEDYVLDVLRDQLNRRQPMDNVSRNLLRLLTATCGYKEARLMAVQRLEMWLQNPKLTRPAQDLLMSLCMNCITQGADDMEVISNLIKIRLKPKVLLNHYMLCVRELLNANRDNLATMVKLVIFNELSNARNPNNMQVLHTVLQHSPEQAPKFLAMVFQDLLTNKDDYLRASRALLREIIKQTKHEINFQPFCFGLMQERKETTYVDMEFKERFVIQVTDLLTVSMMLGITAQVKESGLAWDKGEKKNVESLRSFQNQIASIQRDAVWWLHTVVPTISKVGAKDYVHCLHKVLFTEQPETYYKWDNWPPESDRNFFLRLCSEVPLLEDTLMRILVIGLSRDLPLGPADAMELADHLVKRAAGVQSDELMDCFSDLEVLKVERIQLIDAVLNLCTYHHPENIQLPAGYQAPNLAISALYWKAWLLLLVVAAFNPQKIGLAAWDGYPTLKMLMEMVMTNNYTYPPCTVADEDTKTEMINRELQSSQREKQEILAFESHLAAASTKQTITESNSLLLSQLTSLDPQGPPRRPPPQIQEQVKTLNQSLRLGHLLCRSRNPDFLLNIIQRQASSQSMPWLADLVQSSEGSLDVLPVQCLCEFLLHDAADDNLPIEDDDEGESKEQKAKKRQRQQKQRQLLGRLQDLLLGPKADEQTTCEVLDYFLRRLSSSQVASRVLAMKGLALVLSEGGLKDGDEREQPMEEDSADAELLPGYQWLLQDLPKLPLFDSVRGMTSTALQQAIHMETDPQTISAYLIYLSQHAPVEEQASHNDLALVITDVARLIVERSTIMNSLFSKHSCRPESNAVLSAFLTIFSAYIKRMRKTKEGEDLYSWSESQDQVFLRWTTGETATMHILVVHAMVILLTLGPPKGESDFYALLDIWFPDKKPLPTAFLVDTSEEALLLPDWLKLRMIRSEVARLVDAALHDLEPQQLLLFVQSFGIPVSSMSKLLQYLDQAVSHDTQALEDNIMDKHYMAHLVEVQHERGATGGHTFHSLLSSSLPPNRDSAETSKAKVTVETPHSSVKMRAASQLPAVGPDDDLAGMLLQIFPLKVDPRRHGPPPSQLSLALQQALAKELMRAKQGQIQQGGLAFQLLQAIAALLTSAHAGPVVVSMHHSHALSCPLMRQLHLYQRLVSQDMAFSSLFLKVIVEVLNWLDSPTVEAGPLKTLLKSFSGQSSNQHRHNDVRTGFLHLAEALAYRRDIEVPLIAVIAMLKAGDRCNAEADVIGKVLQGLMEVKSPYLEELLSLLMTVATQNGTAGPVATVISLLLQESEERAVKKEVDSNNSSEVTKSGLSSGLLVDWLEHLDPEVTSVCPDLQQKLLFALNKARGTPAYRPYLLALLTHQSNWSTLLQCIVSILSKRRDYKLDPSSALDFLWACSHIPRIWQGRDQKIPQKKTEKFVLRLSSEELISLVDLILSESELNSRDSPHEDESSLDQASCSLIQSRLPLLHSYCSGELENIKKVSEYLINCTKKWEDSAMSKRCQNLLLQIYLHFPEVIQHVTLPEGTFSSGGAADGSSCKELFRAERLCVELLSLPGRSLNSKGKFSEKRLRRWSRGAL</sequence>
<dbReference type="Pfam" id="PF22929">
    <property type="entry name" value="INTS1_INTS2-bd"/>
    <property type="match status" value="1"/>
</dbReference>
<feature type="compositionally biased region" description="Acidic residues" evidence="1">
    <location>
        <begin position="940"/>
        <end position="949"/>
    </location>
</feature>
<protein>
    <submittedName>
        <fullName evidence="5">Integrator complex subunit 1 isoform X6</fullName>
    </submittedName>
</protein>
<evidence type="ECO:0000256" key="1">
    <source>
        <dbReference type="SAM" id="MobiDB-lite"/>
    </source>
</evidence>
<reference evidence="5" key="1">
    <citation type="submission" date="2025-08" db="UniProtKB">
        <authorList>
            <consortium name="RefSeq"/>
        </authorList>
    </citation>
    <scope>IDENTIFICATION</scope>
</reference>
<dbReference type="GO" id="GO:0034474">
    <property type="term" value="P:U2 snRNA 3'-end processing"/>
    <property type="evidence" value="ECO:0007669"/>
    <property type="project" value="InterPro"/>
</dbReference>
<feature type="domain" description="Integrator complex subunit 1 RPB2-binding" evidence="2">
    <location>
        <begin position="333"/>
        <end position="488"/>
    </location>
</feature>
<dbReference type="InterPro" id="IPR038902">
    <property type="entry name" value="INTS1"/>
</dbReference>
<feature type="region of interest" description="Disordered" evidence="1">
    <location>
        <begin position="1322"/>
        <end position="1352"/>
    </location>
</feature>
<keyword evidence="4" id="KW-1185">Reference proteome</keyword>
<evidence type="ECO:0000313" key="4">
    <source>
        <dbReference type="Proteomes" id="UP000504630"/>
    </source>
</evidence>
<evidence type="ECO:0000313" key="5">
    <source>
        <dbReference type="RefSeq" id="XP_029293848.1"/>
    </source>
</evidence>
<dbReference type="InterPro" id="IPR022145">
    <property type="entry name" value="INTS1_RPB2-bd"/>
</dbReference>
<dbReference type="CTD" id="26173"/>
<dbReference type="Pfam" id="PF12432">
    <property type="entry name" value="INTS1_RP2B-bd"/>
    <property type="match status" value="1"/>
</dbReference>
<accession>A0A6J2Q5Y6</accession>
<dbReference type="PANTHER" id="PTHR21224:SF1">
    <property type="entry name" value="INTEGRATOR COMPLEX SUBUNIT 1"/>
    <property type="match status" value="1"/>
</dbReference>
<organism evidence="4 5">
    <name type="scientific">Cottoperca gobio</name>
    <name type="common">Frogmouth</name>
    <name type="synonym">Aphritis gobio</name>
    <dbReference type="NCBI Taxonomy" id="56716"/>
    <lineage>
        <taxon>Eukaryota</taxon>
        <taxon>Metazoa</taxon>
        <taxon>Chordata</taxon>
        <taxon>Craniata</taxon>
        <taxon>Vertebrata</taxon>
        <taxon>Euteleostomi</taxon>
        <taxon>Actinopterygii</taxon>
        <taxon>Neopterygii</taxon>
        <taxon>Teleostei</taxon>
        <taxon>Neoteleostei</taxon>
        <taxon>Acanthomorphata</taxon>
        <taxon>Eupercaria</taxon>
        <taxon>Perciformes</taxon>
        <taxon>Notothenioidei</taxon>
        <taxon>Bovichtidae</taxon>
        <taxon>Cottoperca</taxon>
    </lineage>
</organism>
<feature type="compositionally biased region" description="Low complexity" evidence="1">
    <location>
        <begin position="59"/>
        <end position="72"/>
    </location>
</feature>
<gene>
    <name evidence="5" type="primary">ints1</name>
</gene>
<name>A0A6J2Q5Y6_COTGO</name>
<proteinExistence type="predicted"/>
<feature type="region of interest" description="Disordered" evidence="1">
    <location>
        <begin position="1"/>
        <end position="82"/>
    </location>
</feature>